<dbReference type="PROSITE" id="PS00086">
    <property type="entry name" value="CYTOCHROME_P450"/>
    <property type="match status" value="1"/>
</dbReference>
<comment type="similarity">
    <text evidence="2 11">Belongs to the cytochrome P450 family.</text>
</comment>
<dbReference type="Ensembl" id="ENSCAFT00845028485.1">
    <property type="protein sequence ID" value="ENSCAFP00845022408.1"/>
    <property type="gene ID" value="ENSCAFG00845015783.1"/>
</dbReference>
<dbReference type="InterPro" id="IPR001128">
    <property type="entry name" value="Cyt_P450"/>
</dbReference>
<evidence type="ECO:0000256" key="6">
    <source>
        <dbReference type="ARBA" id="ARBA00023002"/>
    </source>
</evidence>
<evidence type="ECO:0000256" key="10">
    <source>
        <dbReference type="PIRSR" id="PIRSR602401-1"/>
    </source>
</evidence>
<feature type="binding site" description="axial binding residue" evidence="10">
    <location>
        <position position="417"/>
    </location>
    <ligand>
        <name>heme</name>
        <dbReference type="ChEBI" id="CHEBI:30413"/>
    </ligand>
    <ligandPart>
        <name>Fe</name>
        <dbReference type="ChEBI" id="CHEBI:18248"/>
    </ligandPart>
</feature>
<dbReference type="SUPFAM" id="SSF48264">
    <property type="entry name" value="Cytochrome P450"/>
    <property type="match status" value="1"/>
</dbReference>
<dbReference type="GO" id="GO:0016705">
    <property type="term" value="F:oxidoreductase activity, acting on paired donors, with incorporation or reduction of molecular oxygen"/>
    <property type="evidence" value="ECO:0007669"/>
    <property type="project" value="InterPro"/>
</dbReference>
<evidence type="ECO:0000256" key="8">
    <source>
        <dbReference type="ARBA" id="ARBA00023033"/>
    </source>
</evidence>
<dbReference type="InterPro" id="IPR036396">
    <property type="entry name" value="Cyt_P450_sf"/>
</dbReference>
<keyword evidence="3 10" id="KW-0349">Heme</keyword>
<evidence type="ECO:0000256" key="11">
    <source>
        <dbReference type="RuleBase" id="RU000461"/>
    </source>
</evidence>
<proteinExistence type="inferred from homology"/>
<comment type="cofactor">
    <cofactor evidence="10">
        <name>heme</name>
        <dbReference type="ChEBI" id="CHEBI:30413"/>
    </cofactor>
</comment>
<evidence type="ECO:0000256" key="5">
    <source>
        <dbReference type="ARBA" id="ARBA00022824"/>
    </source>
</evidence>
<evidence type="ECO:0000313" key="12">
    <source>
        <dbReference type="Ensembl" id="ENSCAFP00845022408.1"/>
    </source>
</evidence>
<keyword evidence="6 11" id="KW-0560">Oxidoreductase</keyword>
<dbReference type="FunFam" id="1.10.630.10:FF:000005">
    <property type="entry name" value="cytochrome P450 4F22 isoform X2"/>
    <property type="match status" value="1"/>
</dbReference>
<dbReference type="GO" id="GO:0005789">
    <property type="term" value="C:endoplasmic reticulum membrane"/>
    <property type="evidence" value="ECO:0007669"/>
    <property type="project" value="UniProtKB-SubCell"/>
</dbReference>
<comment type="subcellular location">
    <subcellularLocation>
        <location evidence="1">Endoplasmic reticulum membrane</location>
    </subcellularLocation>
</comment>
<dbReference type="GeneTree" id="ENSGT00940000154646"/>
<protein>
    <submittedName>
        <fullName evidence="12">Uncharacterized protein</fullName>
    </submittedName>
</protein>
<dbReference type="PRINTS" id="PR00385">
    <property type="entry name" value="P450"/>
</dbReference>
<sequence length="473" mass="54900">MLQPPKRNWFWGHLGLVKSNEEGLRMIEDLGHYFRDVHLWWIGPFYPVLRLVHPKFVAPLLQAPATIVPKDMFFYNFLKPWLGDGLLLSAGDKWSHHRRLLTPAFHFEILKSYVKIFNRSADIMHAKWKRLVSEGSTHLDMFEHISLMTLDSLQKCVFSFDSNCQEKPSEYIAAILELSALVAKRHQQILHMDFLYYLTPDGQRFRRACRLVHNFTDAVIQERRRTLPVQGVDDFLMTKAKSKTLDFIDVLLLSKDEDGKQLSDKDIRAEADTFMFEGHDTTASGLSWVLFNLAKHPEYQERCRQEVQELLRDREPQEIEWDDLAKLPFLTMCIKESLRLHPPVTVISRCCTQDIVLSDGRVIPKGVTCLISIFGTHHNPSVWPDPEVYNPLRFDPENIKERSPLAFIPFSAGPRNCIGQAFAMSEMKVVLALTLLRFRVLPHEEEPRRKPELILRAEGGLWLRVEPLSARPQ</sequence>
<evidence type="ECO:0000256" key="1">
    <source>
        <dbReference type="ARBA" id="ARBA00004586"/>
    </source>
</evidence>
<reference evidence="12" key="1">
    <citation type="submission" date="2020-03" db="EMBL/GenBank/DDBJ databases">
        <title>Long-read based genome assembly of a Labrador retriever dog.</title>
        <authorList>
            <person name="Eory L."/>
            <person name="Zhang W."/>
            <person name="Schoenebeck J."/>
        </authorList>
    </citation>
    <scope>NUCLEOTIDE SEQUENCE [LARGE SCALE GENOMIC DNA]</scope>
    <source>
        <strain evidence="12">Labrador retriever</strain>
    </source>
</reference>
<dbReference type="PRINTS" id="PR00463">
    <property type="entry name" value="EP450I"/>
</dbReference>
<keyword evidence="13" id="KW-1185">Reference proteome</keyword>
<dbReference type="PANTHER" id="PTHR24291:SF141">
    <property type="entry name" value="CYTOCHROME P450 CYP4F13-RELATED"/>
    <property type="match status" value="1"/>
</dbReference>
<keyword evidence="9" id="KW-0472">Membrane</keyword>
<dbReference type="Gene3D" id="1.10.630.10">
    <property type="entry name" value="Cytochrome P450"/>
    <property type="match status" value="1"/>
</dbReference>
<keyword evidence="8 11" id="KW-0503">Monooxygenase</keyword>
<organism evidence="12 13">
    <name type="scientific">Canis lupus familiaris</name>
    <name type="common">Dog</name>
    <name type="synonym">Canis familiaris</name>
    <dbReference type="NCBI Taxonomy" id="9615"/>
    <lineage>
        <taxon>Eukaryota</taxon>
        <taxon>Metazoa</taxon>
        <taxon>Chordata</taxon>
        <taxon>Craniata</taxon>
        <taxon>Vertebrata</taxon>
        <taxon>Euteleostomi</taxon>
        <taxon>Mammalia</taxon>
        <taxon>Eutheria</taxon>
        <taxon>Laurasiatheria</taxon>
        <taxon>Carnivora</taxon>
        <taxon>Caniformia</taxon>
        <taxon>Canidae</taxon>
        <taxon>Canis</taxon>
    </lineage>
</organism>
<evidence type="ECO:0000256" key="3">
    <source>
        <dbReference type="ARBA" id="ARBA00022617"/>
    </source>
</evidence>
<reference evidence="12" key="2">
    <citation type="submission" date="2025-08" db="UniProtKB">
        <authorList>
            <consortium name="Ensembl"/>
        </authorList>
    </citation>
    <scope>IDENTIFICATION</scope>
    <source>
        <strain evidence="12">Boxer</strain>
    </source>
</reference>
<dbReference type="AlphaFoldDB" id="A0A8I3NYZ1"/>
<reference evidence="12" key="3">
    <citation type="submission" date="2025-09" db="UniProtKB">
        <authorList>
            <consortium name="Ensembl"/>
        </authorList>
    </citation>
    <scope>IDENTIFICATION</scope>
    <source>
        <strain evidence="12">Boxer</strain>
    </source>
</reference>
<dbReference type="PANTHER" id="PTHR24291">
    <property type="entry name" value="CYTOCHROME P450 FAMILY 4"/>
    <property type="match status" value="1"/>
</dbReference>
<evidence type="ECO:0000256" key="9">
    <source>
        <dbReference type="ARBA" id="ARBA00023136"/>
    </source>
</evidence>
<dbReference type="CDD" id="cd20679">
    <property type="entry name" value="CYP4F"/>
    <property type="match status" value="1"/>
</dbReference>
<dbReference type="InterPro" id="IPR017972">
    <property type="entry name" value="Cyt_P450_CS"/>
</dbReference>
<gene>
    <name evidence="12" type="primary">LOC119863926</name>
</gene>
<dbReference type="Pfam" id="PF00067">
    <property type="entry name" value="p450"/>
    <property type="match status" value="1"/>
</dbReference>
<dbReference type="GO" id="GO:0004497">
    <property type="term" value="F:monooxygenase activity"/>
    <property type="evidence" value="ECO:0007669"/>
    <property type="project" value="UniProtKB-KW"/>
</dbReference>
<accession>A0A8I3NYZ1</accession>
<dbReference type="InterPro" id="IPR002401">
    <property type="entry name" value="Cyt_P450_E_grp-I"/>
</dbReference>
<evidence type="ECO:0000256" key="4">
    <source>
        <dbReference type="ARBA" id="ARBA00022723"/>
    </source>
</evidence>
<evidence type="ECO:0000256" key="2">
    <source>
        <dbReference type="ARBA" id="ARBA00010617"/>
    </source>
</evidence>
<evidence type="ECO:0000256" key="7">
    <source>
        <dbReference type="ARBA" id="ARBA00023004"/>
    </source>
</evidence>
<keyword evidence="5" id="KW-0256">Endoplasmic reticulum</keyword>
<name>A0A8I3NYZ1_CANLF</name>
<evidence type="ECO:0000313" key="13">
    <source>
        <dbReference type="Proteomes" id="UP000805418"/>
    </source>
</evidence>
<dbReference type="InterPro" id="IPR050196">
    <property type="entry name" value="Cytochrome_P450_Monoox"/>
</dbReference>
<dbReference type="Proteomes" id="UP000805418">
    <property type="component" value="Chromosome 20"/>
</dbReference>
<keyword evidence="7 10" id="KW-0408">Iron</keyword>
<dbReference type="GO" id="GO:0005506">
    <property type="term" value="F:iron ion binding"/>
    <property type="evidence" value="ECO:0007669"/>
    <property type="project" value="InterPro"/>
</dbReference>
<dbReference type="GO" id="GO:0020037">
    <property type="term" value="F:heme binding"/>
    <property type="evidence" value="ECO:0007669"/>
    <property type="project" value="InterPro"/>
</dbReference>
<keyword evidence="4 10" id="KW-0479">Metal-binding</keyword>